<dbReference type="EMBL" id="GBXM01048670">
    <property type="protein sequence ID" value="JAH59907.1"/>
    <property type="molecule type" value="Transcribed_RNA"/>
</dbReference>
<organism evidence="1">
    <name type="scientific">Anguilla anguilla</name>
    <name type="common">European freshwater eel</name>
    <name type="synonym">Muraena anguilla</name>
    <dbReference type="NCBI Taxonomy" id="7936"/>
    <lineage>
        <taxon>Eukaryota</taxon>
        <taxon>Metazoa</taxon>
        <taxon>Chordata</taxon>
        <taxon>Craniata</taxon>
        <taxon>Vertebrata</taxon>
        <taxon>Euteleostomi</taxon>
        <taxon>Actinopterygii</taxon>
        <taxon>Neopterygii</taxon>
        <taxon>Teleostei</taxon>
        <taxon>Anguilliformes</taxon>
        <taxon>Anguillidae</taxon>
        <taxon>Anguilla</taxon>
    </lineage>
</organism>
<protein>
    <submittedName>
        <fullName evidence="1">Uncharacterized protein</fullName>
    </submittedName>
</protein>
<sequence>MMVNFCTLFRFQVVMQMHSIPRAKFIYMN</sequence>
<reference evidence="1" key="2">
    <citation type="journal article" date="2015" name="Fish Shellfish Immunol.">
        <title>Early steps in the European eel (Anguilla anguilla)-Vibrio vulnificus interaction in the gills: Role of the RtxA13 toxin.</title>
        <authorList>
            <person name="Callol A."/>
            <person name="Pajuelo D."/>
            <person name="Ebbesson L."/>
            <person name="Teles M."/>
            <person name="MacKenzie S."/>
            <person name="Amaro C."/>
        </authorList>
    </citation>
    <scope>NUCLEOTIDE SEQUENCE</scope>
</reference>
<evidence type="ECO:0000313" key="1">
    <source>
        <dbReference type="EMBL" id="JAH59907.1"/>
    </source>
</evidence>
<reference evidence="1" key="1">
    <citation type="submission" date="2014-11" db="EMBL/GenBank/DDBJ databases">
        <authorList>
            <person name="Amaro Gonzalez C."/>
        </authorList>
    </citation>
    <scope>NUCLEOTIDE SEQUENCE</scope>
</reference>
<accession>A0A0E9U2F0</accession>
<name>A0A0E9U2F0_ANGAN</name>
<dbReference type="AlphaFoldDB" id="A0A0E9U2F0"/>
<proteinExistence type="predicted"/>